<keyword evidence="2" id="KW-1185">Reference proteome</keyword>
<dbReference type="Proteomes" id="UP001408594">
    <property type="component" value="Unassembled WGS sequence"/>
</dbReference>
<evidence type="ECO:0000313" key="1">
    <source>
        <dbReference type="EMBL" id="GAA5524244.1"/>
    </source>
</evidence>
<name>A0ABP9WMK1_9GAMM</name>
<comment type="caution">
    <text evidence="1">The sequence shown here is derived from an EMBL/GenBank/DDBJ whole genome shotgun (WGS) entry which is preliminary data.</text>
</comment>
<evidence type="ECO:0000313" key="2">
    <source>
        <dbReference type="Proteomes" id="UP001408594"/>
    </source>
</evidence>
<proteinExistence type="predicted"/>
<organism evidence="1 2">
    <name type="scientific">Microbulbifer aestuariivivens</name>
    <dbReference type="NCBI Taxonomy" id="1908308"/>
    <lineage>
        <taxon>Bacteria</taxon>
        <taxon>Pseudomonadati</taxon>
        <taxon>Pseudomonadota</taxon>
        <taxon>Gammaproteobacteria</taxon>
        <taxon>Cellvibrionales</taxon>
        <taxon>Microbulbiferaceae</taxon>
        <taxon>Microbulbifer</taxon>
    </lineage>
</organism>
<dbReference type="EMBL" id="BAABRT010000004">
    <property type="protein sequence ID" value="GAA5524244.1"/>
    <property type="molecule type" value="Genomic_DNA"/>
</dbReference>
<evidence type="ECO:0008006" key="3">
    <source>
        <dbReference type="Google" id="ProtNLM"/>
    </source>
</evidence>
<reference evidence="1 2" key="1">
    <citation type="submission" date="2024-02" db="EMBL/GenBank/DDBJ databases">
        <title>Microbulbifer aestuariivivens NBRC 112533.</title>
        <authorList>
            <person name="Ichikawa N."/>
            <person name="Katano-Makiyama Y."/>
            <person name="Hidaka K."/>
        </authorList>
    </citation>
    <scope>NUCLEOTIDE SEQUENCE [LARGE SCALE GENOMIC DNA]</scope>
    <source>
        <strain evidence="1 2">NBRC 112533</strain>
    </source>
</reference>
<sequence length="311" mass="34836">MERGVASKKNQGRIMADIIILAAPGMGAVDSEFAAPVFAALREGLGEDWSRVYCDTLVCQEHLQPNIERIFEGMQKRDMEYLRARKFMLYGMAETAAQLSDIQQHGGNYEKSQEAIYRTLERVAKKAGENTPIVLISHSVSCVSLSNYLWDAQRPSISHGIWRDGGPGGVHKGSAMDLFLRLKTLSSWYTLGPTNPLWCAGLPRDKVQAVISETRGYRFRWKNFYHPDDLFGWPLKPLSPSYNQAVYRDYETVPLTDWRSASSGPQLGAHGDYWHSPLVQKMLLADVRELLATQGRQRAATAGRTRGAATV</sequence>
<accession>A0ABP9WMK1</accession>
<gene>
    <name evidence="1" type="ORF">Maes01_00798</name>
</gene>
<protein>
    <recommendedName>
        <fullName evidence="3">Chemotaxis protein</fullName>
    </recommendedName>
</protein>